<gene>
    <name evidence="2" type="ORF">RND81_07G046700</name>
</gene>
<organism evidence="2 3">
    <name type="scientific">Saponaria officinalis</name>
    <name type="common">Common soapwort</name>
    <name type="synonym">Lychnis saponaria</name>
    <dbReference type="NCBI Taxonomy" id="3572"/>
    <lineage>
        <taxon>Eukaryota</taxon>
        <taxon>Viridiplantae</taxon>
        <taxon>Streptophyta</taxon>
        <taxon>Embryophyta</taxon>
        <taxon>Tracheophyta</taxon>
        <taxon>Spermatophyta</taxon>
        <taxon>Magnoliopsida</taxon>
        <taxon>eudicotyledons</taxon>
        <taxon>Gunneridae</taxon>
        <taxon>Pentapetalae</taxon>
        <taxon>Caryophyllales</taxon>
        <taxon>Caryophyllaceae</taxon>
        <taxon>Caryophylleae</taxon>
        <taxon>Saponaria</taxon>
    </lineage>
</organism>
<sequence length="471" mass="54295">MEVLSRMLRAVPTTPGFSFHPKCCRVGLTHLIFADDLLVFTRGDYPSIKAIDRCLGLFASYSGLCPNPAKTNIYFAGVRPDVRKLILLGTNYVEGTFPFKYLGVPLYSSRLTRSMFYALIEKIKSKIRHWSNNFLSYAGRIQLLNSVVFGMESFWCACFLLPQWIISDIDKLCRQFLWGQAEGQRRLIYFSWEEVCRPGVKGGFGIREVLSWNKALLVRILWRLHTDHASLWCEWARKYVLCRDSCWSFSAGGRTGLWRVLHQLRDELIGKLGSSDAVIHFLEGCCSSNKLRLGLVYSMFRGEHPNLYWAKTLLDPIIVPRHAVVVKLAVQNGLPTVDNLNKHGLFLVNRCILCKAALESCLHVFYDCCFSAAVIRQLFCWLGIARRPRGLKYELRRMAKARRNGWRDKWARCTLAAGVYFIWQERNFRIFHGTERTVDRLVFLVKYNVAIRLYANVSENVLQDVVDSMLS</sequence>
<name>A0AAW1JMG1_SAPOF</name>
<evidence type="ECO:0000313" key="2">
    <source>
        <dbReference type="EMBL" id="KAK9705304.1"/>
    </source>
</evidence>
<evidence type="ECO:0000259" key="1">
    <source>
        <dbReference type="Pfam" id="PF13966"/>
    </source>
</evidence>
<dbReference type="Proteomes" id="UP001443914">
    <property type="component" value="Unassembled WGS sequence"/>
</dbReference>
<dbReference type="AlphaFoldDB" id="A0AAW1JMG1"/>
<keyword evidence="3" id="KW-1185">Reference proteome</keyword>
<feature type="domain" description="Reverse transcriptase zinc-binding" evidence="1">
    <location>
        <begin position="296"/>
        <end position="373"/>
    </location>
</feature>
<evidence type="ECO:0000313" key="3">
    <source>
        <dbReference type="Proteomes" id="UP001443914"/>
    </source>
</evidence>
<dbReference type="InterPro" id="IPR026960">
    <property type="entry name" value="RVT-Znf"/>
</dbReference>
<protein>
    <recommendedName>
        <fullName evidence="1">Reverse transcriptase zinc-binding domain-containing protein</fullName>
    </recommendedName>
</protein>
<dbReference type="EMBL" id="JBDFQZ010000007">
    <property type="protein sequence ID" value="KAK9705304.1"/>
    <property type="molecule type" value="Genomic_DNA"/>
</dbReference>
<dbReference type="PANTHER" id="PTHR33116:SF66">
    <property type="entry name" value="REVERSE TRANSCRIPTASE ZINC-BINDING DOMAIN-CONTAINING PROTEIN"/>
    <property type="match status" value="1"/>
</dbReference>
<dbReference type="PANTHER" id="PTHR33116">
    <property type="entry name" value="REVERSE TRANSCRIPTASE ZINC-BINDING DOMAIN-CONTAINING PROTEIN-RELATED-RELATED"/>
    <property type="match status" value="1"/>
</dbReference>
<reference evidence="2" key="1">
    <citation type="submission" date="2024-03" db="EMBL/GenBank/DDBJ databases">
        <title>WGS assembly of Saponaria officinalis var. Norfolk2.</title>
        <authorList>
            <person name="Jenkins J."/>
            <person name="Shu S."/>
            <person name="Grimwood J."/>
            <person name="Barry K."/>
            <person name="Goodstein D."/>
            <person name="Schmutz J."/>
            <person name="Leebens-Mack J."/>
            <person name="Osbourn A."/>
        </authorList>
    </citation>
    <scope>NUCLEOTIDE SEQUENCE [LARGE SCALE GENOMIC DNA]</scope>
    <source>
        <strain evidence="2">JIC</strain>
    </source>
</reference>
<comment type="caution">
    <text evidence="2">The sequence shown here is derived from an EMBL/GenBank/DDBJ whole genome shotgun (WGS) entry which is preliminary data.</text>
</comment>
<accession>A0AAW1JMG1</accession>
<proteinExistence type="predicted"/>
<dbReference type="Pfam" id="PF13966">
    <property type="entry name" value="zf-RVT"/>
    <property type="match status" value="1"/>
</dbReference>